<dbReference type="InterPro" id="IPR000023">
    <property type="entry name" value="Phosphofructokinase_dom"/>
</dbReference>
<name>A0AAW5KG60_9FIRM</name>
<keyword evidence="3" id="KW-0418">Kinase</keyword>
<dbReference type="EMBL" id="JANGAB010000557">
    <property type="protein sequence ID" value="MCQ4951012.1"/>
    <property type="molecule type" value="Genomic_DNA"/>
</dbReference>
<dbReference type="AlphaFoldDB" id="A0AAW5KG60"/>
<dbReference type="Gene3D" id="3.40.50.450">
    <property type="match status" value="1"/>
</dbReference>
<sequence>MLTSGGDCQGLNAALRGVAKTLYEEYGKEVEIYGIRDGYRG</sequence>
<evidence type="ECO:0000256" key="4">
    <source>
        <dbReference type="ARBA" id="ARBA00022842"/>
    </source>
</evidence>
<dbReference type="InterPro" id="IPR035966">
    <property type="entry name" value="PKF_sf"/>
</dbReference>
<evidence type="ECO:0000256" key="3">
    <source>
        <dbReference type="ARBA" id="ARBA00022777"/>
    </source>
</evidence>
<evidence type="ECO:0000313" key="6">
    <source>
        <dbReference type="EMBL" id="MCQ4951012.1"/>
    </source>
</evidence>
<gene>
    <name evidence="6" type="ORF">NE646_15455</name>
</gene>
<keyword evidence="2" id="KW-0479">Metal-binding</keyword>
<evidence type="ECO:0000256" key="1">
    <source>
        <dbReference type="ARBA" id="ARBA00022679"/>
    </source>
</evidence>
<protein>
    <submittedName>
        <fullName evidence="6">6-phosphofructokinase</fullName>
    </submittedName>
</protein>
<dbReference type="GO" id="GO:0046872">
    <property type="term" value="F:metal ion binding"/>
    <property type="evidence" value="ECO:0007669"/>
    <property type="project" value="UniProtKB-KW"/>
</dbReference>
<reference evidence="6" key="1">
    <citation type="submission" date="2022-06" db="EMBL/GenBank/DDBJ databases">
        <title>Isolation of gut microbiota from human fecal samples.</title>
        <authorList>
            <person name="Pamer E.G."/>
            <person name="Barat B."/>
            <person name="Waligurski E."/>
            <person name="Medina S."/>
            <person name="Paddock L."/>
            <person name="Mostad J."/>
        </authorList>
    </citation>
    <scope>NUCLEOTIDE SEQUENCE</scope>
    <source>
        <strain evidence="6">DFI.7.96</strain>
    </source>
</reference>
<feature type="domain" description="Phosphofructokinase" evidence="5">
    <location>
        <begin position="1"/>
        <end position="41"/>
    </location>
</feature>
<dbReference type="SUPFAM" id="SSF53784">
    <property type="entry name" value="Phosphofructokinase"/>
    <property type="match status" value="1"/>
</dbReference>
<dbReference type="Pfam" id="PF00365">
    <property type="entry name" value="PFK"/>
    <property type="match status" value="1"/>
</dbReference>
<dbReference type="GO" id="GO:0003872">
    <property type="term" value="F:6-phosphofructokinase activity"/>
    <property type="evidence" value="ECO:0007669"/>
    <property type="project" value="InterPro"/>
</dbReference>
<keyword evidence="4" id="KW-0460">Magnesium</keyword>
<dbReference type="RefSeq" id="WP_256137057.1">
    <property type="nucleotide sequence ID" value="NZ_JANGAB010000557.1"/>
</dbReference>
<dbReference type="Proteomes" id="UP001205063">
    <property type="component" value="Unassembled WGS sequence"/>
</dbReference>
<proteinExistence type="predicted"/>
<accession>A0AAW5KG60</accession>
<feature type="non-terminal residue" evidence="6">
    <location>
        <position position="41"/>
    </location>
</feature>
<comment type="caution">
    <text evidence="6">The sequence shown here is derived from an EMBL/GenBank/DDBJ whole genome shotgun (WGS) entry which is preliminary data.</text>
</comment>
<evidence type="ECO:0000313" key="7">
    <source>
        <dbReference type="Proteomes" id="UP001205063"/>
    </source>
</evidence>
<evidence type="ECO:0000259" key="5">
    <source>
        <dbReference type="Pfam" id="PF00365"/>
    </source>
</evidence>
<keyword evidence="1" id="KW-0808">Transferase</keyword>
<organism evidence="6 7">
    <name type="scientific">Bittarella massiliensis</name>
    <name type="common">ex Durand et al. 2017</name>
    <dbReference type="NCBI Taxonomy" id="1720313"/>
    <lineage>
        <taxon>Bacteria</taxon>
        <taxon>Bacillati</taxon>
        <taxon>Bacillota</taxon>
        <taxon>Clostridia</taxon>
        <taxon>Eubacteriales</taxon>
        <taxon>Oscillospiraceae</taxon>
        <taxon>Bittarella (ex Durand et al. 2017)</taxon>
    </lineage>
</organism>
<evidence type="ECO:0000256" key="2">
    <source>
        <dbReference type="ARBA" id="ARBA00022723"/>
    </source>
</evidence>